<dbReference type="CDD" id="cd03426">
    <property type="entry name" value="NUDIX_CoAse_Nudt7"/>
    <property type="match status" value="1"/>
</dbReference>
<proteinExistence type="predicted"/>
<organism evidence="8 9">
    <name type="scientific">Evansella cellulosilytica (strain ATCC 21833 / DSM 2522 / FERM P-1141 / JCM 9156 / N-4)</name>
    <name type="common">Bacillus cellulosilyticus</name>
    <dbReference type="NCBI Taxonomy" id="649639"/>
    <lineage>
        <taxon>Bacteria</taxon>
        <taxon>Bacillati</taxon>
        <taxon>Bacillota</taxon>
        <taxon>Bacilli</taxon>
        <taxon>Bacillales</taxon>
        <taxon>Bacillaceae</taxon>
        <taxon>Evansella</taxon>
    </lineage>
</organism>
<dbReference type="InterPro" id="IPR045121">
    <property type="entry name" value="CoAse"/>
</dbReference>
<keyword evidence="5" id="KW-0460">Magnesium</keyword>
<evidence type="ECO:0000256" key="3">
    <source>
        <dbReference type="ARBA" id="ARBA00022723"/>
    </source>
</evidence>
<accession>E6TVC5</accession>
<dbReference type="AlphaFoldDB" id="E6TVC5"/>
<dbReference type="GO" id="GO:0046872">
    <property type="term" value="F:metal ion binding"/>
    <property type="evidence" value="ECO:0007669"/>
    <property type="project" value="UniProtKB-KW"/>
</dbReference>
<dbReference type="KEGG" id="bco:Bcell_1546"/>
<keyword evidence="4 8" id="KW-0378">Hydrolase</keyword>
<keyword evidence="9" id="KW-1185">Reference proteome</keyword>
<sequence length="209" mass="24661">MDDRMIKYFRSRKSQLIDKQKLYEFALVVPLIVLDDEYYIVFEKRAKNITQPGEICFPGGKVDKLDESVEYAAVRELTEELGVPPHHIEVVGELDYLITPFNMILYPFLARIDSKTRFEKNDEEVAEILFIPLSDLMSMEPKEHYIYLDVRPEENFPYELIHQGENYPWRTGTFPEQFYVYKGQVIWGLTARILTHVLEEIAQAEKGRF</sequence>
<protein>
    <submittedName>
        <fullName evidence="8">NUDIX hydrolase</fullName>
    </submittedName>
</protein>
<keyword evidence="3" id="KW-0479">Metal-binding</keyword>
<evidence type="ECO:0000313" key="9">
    <source>
        <dbReference type="Proteomes" id="UP000001401"/>
    </source>
</evidence>
<dbReference type="EMBL" id="CP002394">
    <property type="protein sequence ID" value="ADU29809.1"/>
    <property type="molecule type" value="Genomic_DNA"/>
</dbReference>
<dbReference type="PROSITE" id="PS51462">
    <property type="entry name" value="NUDIX"/>
    <property type="match status" value="1"/>
</dbReference>
<dbReference type="PANTHER" id="PTHR12992">
    <property type="entry name" value="NUDIX HYDROLASE"/>
    <property type="match status" value="1"/>
</dbReference>
<evidence type="ECO:0000256" key="4">
    <source>
        <dbReference type="ARBA" id="ARBA00022801"/>
    </source>
</evidence>
<feature type="domain" description="Nudix hydrolase" evidence="7">
    <location>
        <begin position="22"/>
        <end position="152"/>
    </location>
</feature>
<keyword evidence="6" id="KW-0464">Manganese</keyword>
<evidence type="ECO:0000256" key="6">
    <source>
        <dbReference type="ARBA" id="ARBA00023211"/>
    </source>
</evidence>
<dbReference type="GO" id="GO:0010945">
    <property type="term" value="F:coenzyme A diphosphatase activity"/>
    <property type="evidence" value="ECO:0007669"/>
    <property type="project" value="InterPro"/>
</dbReference>
<dbReference type="eggNOG" id="COG0494">
    <property type="taxonomic scope" value="Bacteria"/>
</dbReference>
<comment type="cofactor">
    <cofactor evidence="1">
        <name>Mn(2+)</name>
        <dbReference type="ChEBI" id="CHEBI:29035"/>
    </cofactor>
</comment>
<dbReference type="Gene3D" id="3.90.79.10">
    <property type="entry name" value="Nucleoside Triphosphate Pyrophosphohydrolase"/>
    <property type="match status" value="1"/>
</dbReference>
<reference evidence="8" key="1">
    <citation type="submission" date="2010-12" db="EMBL/GenBank/DDBJ databases">
        <title>Complete sequence of Bacillus cellulosilyticus DSM 2522.</title>
        <authorList>
            <consortium name="US DOE Joint Genome Institute"/>
            <person name="Lucas S."/>
            <person name="Copeland A."/>
            <person name="Lapidus A."/>
            <person name="Cheng J.-F."/>
            <person name="Bruce D."/>
            <person name="Goodwin L."/>
            <person name="Pitluck S."/>
            <person name="Chertkov O."/>
            <person name="Detter J.C."/>
            <person name="Han C."/>
            <person name="Tapia R."/>
            <person name="Land M."/>
            <person name="Hauser L."/>
            <person name="Jeffries C."/>
            <person name="Kyrpides N."/>
            <person name="Ivanova N."/>
            <person name="Mikhailova N."/>
            <person name="Brumm P."/>
            <person name="Mead D."/>
            <person name="Woyke T."/>
        </authorList>
    </citation>
    <scope>NUCLEOTIDE SEQUENCE [LARGE SCALE GENOMIC DNA]</scope>
    <source>
        <strain evidence="8">DSM 2522</strain>
    </source>
</reference>
<dbReference type="SUPFAM" id="SSF55811">
    <property type="entry name" value="Nudix"/>
    <property type="match status" value="1"/>
</dbReference>
<evidence type="ECO:0000313" key="8">
    <source>
        <dbReference type="EMBL" id="ADU29809.1"/>
    </source>
</evidence>
<dbReference type="OrthoDB" id="9802805at2"/>
<gene>
    <name evidence="8" type="ordered locus">Bcell_1546</name>
</gene>
<dbReference type="RefSeq" id="WP_013488146.1">
    <property type="nucleotide sequence ID" value="NC_014829.1"/>
</dbReference>
<dbReference type="InterPro" id="IPR000086">
    <property type="entry name" value="NUDIX_hydrolase_dom"/>
</dbReference>
<comment type="cofactor">
    <cofactor evidence="2">
        <name>Mg(2+)</name>
        <dbReference type="ChEBI" id="CHEBI:18420"/>
    </cofactor>
</comment>
<evidence type="ECO:0000256" key="1">
    <source>
        <dbReference type="ARBA" id="ARBA00001936"/>
    </source>
</evidence>
<dbReference type="HOGENOM" id="CLU_040940_5_2_9"/>
<dbReference type="Pfam" id="PF00293">
    <property type="entry name" value="NUDIX"/>
    <property type="match status" value="1"/>
</dbReference>
<evidence type="ECO:0000256" key="2">
    <source>
        <dbReference type="ARBA" id="ARBA00001946"/>
    </source>
</evidence>
<dbReference type="InterPro" id="IPR015797">
    <property type="entry name" value="NUDIX_hydrolase-like_dom_sf"/>
</dbReference>
<name>E6TVC5_EVAC2</name>
<dbReference type="PANTHER" id="PTHR12992:SF11">
    <property type="entry name" value="MITOCHONDRIAL COENZYME A DIPHOSPHATASE NUDT8"/>
    <property type="match status" value="1"/>
</dbReference>
<evidence type="ECO:0000259" key="7">
    <source>
        <dbReference type="PROSITE" id="PS51462"/>
    </source>
</evidence>
<dbReference type="STRING" id="649639.Bcell_1546"/>
<dbReference type="Proteomes" id="UP000001401">
    <property type="component" value="Chromosome"/>
</dbReference>
<evidence type="ECO:0000256" key="5">
    <source>
        <dbReference type="ARBA" id="ARBA00022842"/>
    </source>
</evidence>